<dbReference type="InterPro" id="IPR057576">
    <property type="entry name" value="NUCB1_N"/>
</dbReference>
<evidence type="ECO:0000256" key="16">
    <source>
        <dbReference type="ARBA" id="ARBA00023136"/>
    </source>
</evidence>
<evidence type="ECO:0000256" key="12">
    <source>
        <dbReference type="ARBA" id="ARBA00022737"/>
    </source>
</evidence>
<evidence type="ECO:0000256" key="9">
    <source>
        <dbReference type="ARBA" id="ARBA00022658"/>
    </source>
</evidence>
<keyword evidence="10" id="KW-0479">Metal-binding</keyword>
<feature type="compositionally biased region" description="Low complexity" evidence="17">
    <location>
        <begin position="438"/>
        <end position="449"/>
    </location>
</feature>
<evidence type="ECO:0000256" key="14">
    <source>
        <dbReference type="ARBA" id="ARBA00023034"/>
    </source>
</evidence>
<feature type="chain" id="PRO_5041288289" description="NUCB1-like N-terminal domain-containing protein" evidence="18">
    <location>
        <begin position="18"/>
        <end position="466"/>
    </location>
</feature>
<feature type="signal peptide" evidence="18">
    <location>
        <begin position="1"/>
        <end position="17"/>
    </location>
</feature>
<feature type="region of interest" description="Disordered" evidence="17">
    <location>
        <begin position="360"/>
        <end position="424"/>
    </location>
</feature>
<feature type="compositionally biased region" description="Basic and acidic residues" evidence="17">
    <location>
        <begin position="450"/>
        <end position="466"/>
    </location>
</feature>
<feature type="domain" description="NUCB1-like N-terminal" evidence="19">
    <location>
        <begin position="34"/>
        <end position="167"/>
    </location>
</feature>
<dbReference type="EMBL" id="CATQJL010000326">
    <property type="protein sequence ID" value="CAJ0610220.1"/>
    <property type="molecule type" value="Genomic_DNA"/>
</dbReference>
<evidence type="ECO:0000256" key="5">
    <source>
        <dbReference type="ARBA" id="ARBA00008063"/>
    </source>
</evidence>
<evidence type="ECO:0000256" key="3">
    <source>
        <dbReference type="ARBA" id="ARBA00004555"/>
    </source>
</evidence>
<evidence type="ECO:0000256" key="11">
    <source>
        <dbReference type="ARBA" id="ARBA00022729"/>
    </source>
</evidence>
<feature type="compositionally biased region" description="Polar residues" evidence="17">
    <location>
        <begin position="36"/>
        <end position="48"/>
    </location>
</feature>
<feature type="region of interest" description="Disordered" evidence="17">
    <location>
        <begin position="438"/>
        <end position="466"/>
    </location>
</feature>
<dbReference type="SUPFAM" id="SSF47473">
    <property type="entry name" value="EF-hand"/>
    <property type="match status" value="1"/>
</dbReference>
<organism evidence="20 21">
    <name type="scientific">Cylicocyclus nassatus</name>
    <name type="common">Nematode worm</name>
    <dbReference type="NCBI Taxonomy" id="53992"/>
    <lineage>
        <taxon>Eukaryota</taxon>
        <taxon>Metazoa</taxon>
        <taxon>Ecdysozoa</taxon>
        <taxon>Nematoda</taxon>
        <taxon>Chromadorea</taxon>
        <taxon>Rhabditida</taxon>
        <taxon>Rhabditina</taxon>
        <taxon>Rhabditomorpha</taxon>
        <taxon>Strongyloidea</taxon>
        <taxon>Strongylidae</taxon>
        <taxon>Cylicocyclus</taxon>
    </lineage>
</organism>
<evidence type="ECO:0000256" key="4">
    <source>
        <dbReference type="ARBA" id="ARBA00004613"/>
    </source>
</evidence>
<gene>
    <name evidence="20" type="ORF">CYNAS_LOCUS22203</name>
</gene>
<protein>
    <recommendedName>
        <fullName evidence="19">NUCB1-like N-terminal domain-containing protein</fullName>
    </recommendedName>
</protein>
<dbReference type="InterPro" id="IPR040250">
    <property type="entry name" value="Nucleobindin"/>
</dbReference>
<dbReference type="Pfam" id="PF25434">
    <property type="entry name" value="NUCB1_N"/>
    <property type="match status" value="1"/>
</dbReference>
<dbReference type="AlphaFoldDB" id="A0AA36MHG8"/>
<evidence type="ECO:0000256" key="6">
    <source>
        <dbReference type="ARBA" id="ARBA00022490"/>
    </source>
</evidence>
<dbReference type="InterPro" id="IPR011992">
    <property type="entry name" value="EF-hand-dom_pair"/>
</dbReference>
<dbReference type="Gene3D" id="1.10.238.10">
    <property type="entry name" value="EF-hand"/>
    <property type="match status" value="1"/>
</dbReference>
<reference evidence="20" key="1">
    <citation type="submission" date="2023-07" db="EMBL/GenBank/DDBJ databases">
        <authorList>
            <consortium name="CYATHOMIX"/>
        </authorList>
    </citation>
    <scope>NUCLEOTIDE SEQUENCE</scope>
    <source>
        <strain evidence="20">N/A</strain>
    </source>
</reference>
<keyword evidence="15" id="KW-0238">DNA-binding</keyword>
<evidence type="ECO:0000256" key="10">
    <source>
        <dbReference type="ARBA" id="ARBA00022723"/>
    </source>
</evidence>
<name>A0AA36MHG8_CYLNA</name>
<keyword evidence="6" id="KW-0963">Cytoplasm</keyword>
<dbReference type="PANTHER" id="PTHR19237:SF20">
    <property type="entry name" value="NUCLEOBINDIN 1"/>
    <property type="match status" value="1"/>
</dbReference>
<dbReference type="InterPro" id="IPR018247">
    <property type="entry name" value="EF_Hand_1_Ca_BS"/>
</dbReference>
<evidence type="ECO:0000256" key="18">
    <source>
        <dbReference type="SAM" id="SignalP"/>
    </source>
</evidence>
<dbReference type="GO" id="GO:0070062">
    <property type="term" value="C:extracellular exosome"/>
    <property type="evidence" value="ECO:0007669"/>
    <property type="project" value="TreeGrafter"/>
</dbReference>
<dbReference type="GO" id="GO:0016020">
    <property type="term" value="C:membrane"/>
    <property type="evidence" value="ECO:0007669"/>
    <property type="project" value="UniProtKB-SubCell"/>
</dbReference>
<dbReference type="PROSITE" id="PS00018">
    <property type="entry name" value="EF_HAND_1"/>
    <property type="match status" value="1"/>
</dbReference>
<keyword evidence="13" id="KW-0106">Calcium</keyword>
<evidence type="ECO:0000256" key="7">
    <source>
        <dbReference type="ARBA" id="ARBA00022525"/>
    </source>
</evidence>
<keyword evidence="16" id="KW-0472">Membrane</keyword>
<proteinExistence type="inferred from homology"/>
<dbReference type="FunFam" id="1.10.238.10:FF:000045">
    <property type="entry name" value="Nucleobindin 2"/>
    <property type="match status" value="1"/>
</dbReference>
<keyword evidence="8" id="KW-0597">Phosphoprotein</keyword>
<keyword evidence="21" id="KW-1185">Reference proteome</keyword>
<keyword evidence="7" id="KW-0964">Secreted</keyword>
<keyword evidence="12" id="KW-0677">Repeat</keyword>
<comment type="similarity">
    <text evidence="5">Belongs to the nucleobindin family.</text>
</comment>
<evidence type="ECO:0000256" key="15">
    <source>
        <dbReference type="ARBA" id="ARBA00023125"/>
    </source>
</evidence>
<evidence type="ECO:0000256" key="13">
    <source>
        <dbReference type="ARBA" id="ARBA00022837"/>
    </source>
</evidence>
<evidence type="ECO:0000256" key="1">
    <source>
        <dbReference type="ARBA" id="ARBA00004170"/>
    </source>
</evidence>
<comment type="caution">
    <text evidence="20">The sequence shown here is derived from an EMBL/GenBank/DDBJ whole genome shotgun (WGS) entry which is preliminary data.</text>
</comment>
<comment type="subcellular location">
    <subcellularLocation>
        <location evidence="2">Cytoplasm</location>
    </subcellularLocation>
    <subcellularLocation>
        <location evidence="3">Golgi apparatus</location>
    </subcellularLocation>
    <subcellularLocation>
        <location evidence="1">Membrane</location>
        <topology evidence="1">Peripheral membrane protein</topology>
    </subcellularLocation>
    <subcellularLocation>
        <location evidence="4">Secreted</location>
    </subcellularLocation>
</comment>
<dbReference type="GO" id="GO:0003677">
    <property type="term" value="F:DNA binding"/>
    <property type="evidence" value="ECO:0007669"/>
    <property type="project" value="UniProtKB-KW"/>
</dbReference>
<dbReference type="PANTHER" id="PTHR19237">
    <property type="entry name" value="NUCLEOBINDIN"/>
    <property type="match status" value="1"/>
</dbReference>
<evidence type="ECO:0000256" key="8">
    <source>
        <dbReference type="ARBA" id="ARBA00022553"/>
    </source>
</evidence>
<keyword evidence="11 18" id="KW-0732">Signal</keyword>
<evidence type="ECO:0000256" key="17">
    <source>
        <dbReference type="SAM" id="MobiDB-lite"/>
    </source>
</evidence>
<dbReference type="GO" id="GO:0005794">
    <property type="term" value="C:Golgi apparatus"/>
    <property type="evidence" value="ECO:0007669"/>
    <property type="project" value="UniProtKB-SubCell"/>
</dbReference>
<evidence type="ECO:0000313" key="21">
    <source>
        <dbReference type="Proteomes" id="UP001176961"/>
    </source>
</evidence>
<keyword evidence="9" id="KW-0344">Guanine-nucleotide releasing factor</keyword>
<feature type="compositionally biased region" description="Low complexity" evidence="17">
    <location>
        <begin position="366"/>
        <end position="424"/>
    </location>
</feature>
<keyword evidence="14" id="KW-0333">Golgi apparatus</keyword>
<accession>A0AA36MHG8</accession>
<dbReference type="GO" id="GO:0005509">
    <property type="term" value="F:calcium ion binding"/>
    <property type="evidence" value="ECO:0007669"/>
    <property type="project" value="TreeGrafter"/>
</dbReference>
<feature type="region of interest" description="Disordered" evidence="17">
    <location>
        <begin position="27"/>
        <end position="57"/>
    </location>
</feature>
<dbReference type="GO" id="GO:0005085">
    <property type="term" value="F:guanyl-nucleotide exchange factor activity"/>
    <property type="evidence" value="ECO:0007669"/>
    <property type="project" value="UniProtKB-KW"/>
</dbReference>
<dbReference type="Proteomes" id="UP001176961">
    <property type="component" value="Unassembled WGS sequence"/>
</dbReference>
<evidence type="ECO:0000259" key="19">
    <source>
        <dbReference type="Pfam" id="PF25434"/>
    </source>
</evidence>
<evidence type="ECO:0000313" key="20">
    <source>
        <dbReference type="EMBL" id="CAJ0610220.1"/>
    </source>
</evidence>
<dbReference type="GO" id="GO:0005793">
    <property type="term" value="C:endoplasmic reticulum-Golgi intermediate compartment"/>
    <property type="evidence" value="ECO:0007669"/>
    <property type="project" value="TreeGrafter"/>
</dbReference>
<feature type="region of interest" description="Disordered" evidence="17">
    <location>
        <begin position="206"/>
        <end position="232"/>
    </location>
</feature>
<evidence type="ECO:0000256" key="2">
    <source>
        <dbReference type="ARBA" id="ARBA00004496"/>
    </source>
</evidence>
<sequence>MGFPLLLLFGLVGLAVAPPPQRVQIEHQATQERQEPSPNNAQAQQGTTPDDDETGQKPLYQFTYSKYLEEVVKILESDPKFSEKIRGMPEEDIKSGKIADHIDDLDSHVFDKLTKAKLDELERLRVQIQKQIEADGGAHNVKMPEHLDATNWEKFGKEDLRRLILRTVQDMEEMDKQRQKEFKEYEMRKKAEEDHKFAQMEEQERAKAMHEAEEARKRHNEHEKLKHPGSRDQLEEVWEETDHMDKDNFDPRTFFALHDLNGDGYWNADELEALFQKELEKLYNETNPDDDPRERMEEMYRMREHVTKQMDKNGDRLISLEEFLQDTEAQTPDDDPGWKDIGDQQVYTDEELQQFEKEYAKKKALPPVQAQQFHQQQPQQINPQQGQIPQQPPQYQQQQQQYQQQQVPQQQYQQQQVPQQQYQQQQVPQQQYQQQQVPQQQVPQQQQVPIRHEPIVEKPKDPTYGI</sequence>